<evidence type="ECO:0000256" key="1">
    <source>
        <dbReference type="SAM" id="MobiDB-lite"/>
    </source>
</evidence>
<feature type="region of interest" description="Disordered" evidence="1">
    <location>
        <begin position="1"/>
        <end position="80"/>
    </location>
</feature>
<feature type="compositionally biased region" description="Acidic residues" evidence="1">
    <location>
        <begin position="286"/>
        <end position="299"/>
    </location>
</feature>
<dbReference type="GeneID" id="41973847"/>
<evidence type="ECO:0000313" key="3">
    <source>
        <dbReference type="Proteomes" id="UP000319257"/>
    </source>
</evidence>
<dbReference type="AlphaFoldDB" id="A0A507B9D2"/>
<feature type="compositionally biased region" description="Gly residues" evidence="1">
    <location>
        <begin position="217"/>
        <end position="227"/>
    </location>
</feature>
<dbReference type="OrthoDB" id="3903267at2759"/>
<dbReference type="RefSeq" id="XP_030994911.1">
    <property type="nucleotide sequence ID" value="XM_031141029.1"/>
</dbReference>
<protein>
    <submittedName>
        <fullName evidence="2">Uncharacterized protein</fullName>
    </submittedName>
</protein>
<name>A0A507B9D2_9PEZI</name>
<sequence length="556" mass="60439">MGSAKQPQGSSKKGSKSALERHEKSSRSTSVASVRGSPKSPPTPGTPASKASTRKRSSAKKNWNHSHLPPLPEDRGRNGRQEGRNLITWTRPRMAEKLLLHIQYECSRHKIELPWDAISHRLHPGSSGGAVLQHMNRLRHTLVAEGHLVPPICQKPGSRVRVDPSIRGYVRANMEGQDCVTTRPVPFNEPMDDRRFNIPDTFDDTTIPGSVKRKQQGGEGLGRQGQGKGKKKTTKSKAVIKTESPDPADLDGDADYDPSATKSTTSRRRSSRARSTFSYRDPSPSDQDEEPMTDADADAQEISSSQGDSDSEDKGHPASYPSSSEGNYDADEDDENGHDGNAGSGDSGLGDDEDGYDDGYEQDDSAQYDDEQDEGYAGDYTGGYQSHSGEIGGVEQEELKIKSETSSPGSVRGIQAAPVPETPRALEAAQTPEHTPRGLARQYSQSPLTARAQRSRQVSQVPQSPYLAQSPHMPQYFPNTQGPNMNMAPFGRHHGFGPNQLSTDGTLDGHQGAKLGQGDFASFHYEPVGFASTEDYMEVPSVPNQWENIADHASTP</sequence>
<reference evidence="2 3" key="1">
    <citation type="submission" date="2019-06" db="EMBL/GenBank/DDBJ databases">
        <title>Draft genome sequence of the filamentous fungus Phialemoniopsis curvata isolated from diesel fuel.</title>
        <authorList>
            <person name="Varaljay V.A."/>
            <person name="Lyon W.J."/>
            <person name="Crouch A.L."/>
            <person name="Drake C.E."/>
            <person name="Hollomon J.M."/>
            <person name="Nadeau L.J."/>
            <person name="Nunn H.S."/>
            <person name="Stevenson B.S."/>
            <person name="Bojanowski C.L."/>
            <person name="Crookes-Goodson W.J."/>
        </authorList>
    </citation>
    <scope>NUCLEOTIDE SEQUENCE [LARGE SCALE GENOMIC DNA]</scope>
    <source>
        <strain evidence="2 3">D216</strain>
    </source>
</reference>
<gene>
    <name evidence="2" type="ORF">E0L32_006400</name>
</gene>
<dbReference type="STRING" id="1093900.A0A507B9D2"/>
<keyword evidence="3" id="KW-1185">Reference proteome</keyword>
<feature type="compositionally biased region" description="Basic residues" evidence="1">
    <location>
        <begin position="52"/>
        <end position="64"/>
    </location>
</feature>
<proteinExistence type="predicted"/>
<feature type="compositionally biased region" description="Acidic residues" evidence="1">
    <location>
        <begin position="349"/>
        <end position="376"/>
    </location>
</feature>
<dbReference type="EMBL" id="SKBQ01000036">
    <property type="protein sequence ID" value="TPX13200.1"/>
    <property type="molecule type" value="Genomic_DNA"/>
</dbReference>
<organism evidence="2 3">
    <name type="scientific">Thyridium curvatum</name>
    <dbReference type="NCBI Taxonomy" id="1093900"/>
    <lineage>
        <taxon>Eukaryota</taxon>
        <taxon>Fungi</taxon>
        <taxon>Dikarya</taxon>
        <taxon>Ascomycota</taxon>
        <taxon>Pezizomycotina</taxon>
        <taxon>Sordariomycetes</taxon>
        <taxon>Sordariomycetidae</taxon>
        <taxon>Thyridiales</taxon>
        <taxon>Thyridiaceae</taxon>
        <taxon>Thyridium</taxon>
    </lineage>
</organism>
<dbReference type="Proteomes" id="UP000319257">
    <property type="component" value="Unassembled WGS sequence"/>
</dbReference>
<evidence type="ECO:0000313" key="2">
    <source>
        <dbReference type="EMBL" id="TPX13200.1"/>
    </source>
</evidence>
<accession>A0A507B9D2</accession>
<feature type="compositionally biased region" description="Acidic residues" evidence="1">
    <location>
        <begin position="246"/>
        <end position="256"/>
    </location>
</feature>
<dbReference type="InParanoid" id="A0A507B9D2"/>
<feature type="compositionally biased region" description="Low complexity" evidence="1">
    <location>
        <begin position="450"/>
        <end position="465"/>
    </location>
</feature>
<feature type="region of interest" description="Disordered" evidence="1">
    <location>
        <begin position="181"/>
        <end position="470"/>
    </location>
</feature>
<comment type="caution">
    <text evidence="2">The sequence shown here is derived from an EMBL/GenBank/DDBJ whole genome shotgun (WGS) entry which is preliminary data.</text>
</comment>
<feature type="compositionally biased region" description="Low complexity" evidence="1">
    <location>
        <begin position="1"/>
        <end position="12"/>
    </location>
</feature>